<dbReference type="CDD" id="cd13120">
    <property type="entry name" value="BF2867_like_N"/>
    <property type="match status" value="1"/>
</dbReference>
<dbReference type="PROSITE" id="PS51257">
    <property type="entry name" value="PROKAR_LIPOPROTEIN"/>
    <property type="match status" value="1"/>
</dbReference>
<dbReference type="AlphaFoldDB" id="A0A7W6HY14"/>
<dbReference type="InterPro" id="IPR042278">
    <property type="entry name" value="Mfa-like_1_N"/>
</dbReference>
<dbReference type="GeneID" id="93102749"/>
<dbReference type="Gene3D" id="2.60.40.2630">
    <property type="match status" value="1"/>
</dbReference>
<evidence type="ECO:0008006" key="3">
    <source>
        <dbReference type="Google" id="ProtNLM"/>
    </source>
</evidence>
<reference evidence="1 2" key="1">
    <citation type="submission" date="2020-08" db="EMBL/GenBank/DDBJ databases">
        <title>Genomic Encyclopedia of Type Strains, Phase IV (KMG-IV): sequencing the most valuable type-strain genomes for metagenomic binning, comparative biology and taxonomic classification.</title>
        <authorList>
            <person name="Goeker M."/>
        </authorList>
    </citation>
    <scope>NUCLEOTIDE SEQUENCE [LARGE SCALE GENOMIC DNA]</scope>
    <source>
        <strain evidence="1 2">DSM 105721</strain>
    </source>
</reference>
<dbReference type="RefSeq" id="WP_124316765.1">
    <property type="nucleotide sequence ID" value="NZ_AP028155.1"/>
</dbReference>
<dbReference type="EMBL" id="JACIES010000006">
    <property type="protein sequence ID" value="MBB4026775.1"/>
    <property type="molecule type" value="Genomic_DNA"/>
</dbReference>
<dbReference type="Pfam" id="PF13149">
    <property type="entry name" value="Mfa_like_1"/>
    <property type="match status" value="1"/>
</dbReference>
<sequence>MKKFILSILAIAAMASCTKTSEDDVDPNVPVEIKFGAGIDMLSRAAITTDGSGHPVSNITSIQILRGTDGANPAFNTISDVTTTADLKTDGTFENIINPQYYKSTTDAANFIAYWPQGLLTSGTVNFTITGEEDIIVAPAIATTYSTTPPTVNFQFAHKLAQLQLKVIAQNESAFSFYGVLESAKINVPSKLDMTIKADGSTELTANATPTNIDLDFGSVTYSTTETSASKNFIILPVAPTTINLKFANITEAKDYDIKDLALLPGKITTLTITVNATGVNFSSTITEWTTGGTDGKTNVGGN</sequence>
<proteinExistence type="predicted"/>
<evidence type="ECO:0000313" key="1">
    <source>
        <dbReference type="EMBL" id="MBB4026775.1"/>
    </source>
</evidence>
<keyword evidence="2" id="KW-1185">Reference proteome</keyword>
<dbReference type="Proteomes" id="UP000546007">
    <property type="component" value="Unassembled WGS sequence"/>
</dbReference>
<accession>A0A7W6HY14</accession>
<evidence type="ECO:0000313" key="2">
    <source>
        <dbReference type="Proteomes" id="UP000546007"/>
    </source>
</evidence>
<comment type="caution">
    <text evidence="1">The sequence shown here is derived from an EMBL/GenBank/DDBJ whole genome shotgun (WGS) entry which is preliminary data.</text>
</comment>
<name>A0A7W6HY14_9BACT</name>
<dbReference type="OrthoDB" id="1099035at2"/>
<gene>
    <name evidence="1" type="ORF">GGR14_002576</name>
</gene>
<protein>
    <recommendedName>
        <fullName evidence="3">Fimbrillin family protein</fullName>
    </recommendedName>
</protein>
<organism evidence="1 2">
    <name type="scientific">Butyricimonas faecihominis</name>
    <dbReference type="NCBI Taxonomy" id="1472416"/>
    <lineage>
        <taxon>Bacteria</taxon>
        <taxon>Pseudomonadati</taxon>
        <taxon>Bacteroidota</taxon>
        <taxon>Bacteroidia</taxon>
        <taxon>Bacteroidales</taxon>
        <taxon>Odoribacteraceae</taxon>
        <taxon>Butyricimonas</taxon>
    </lineage>
</organism>
<dbReference type="Gene3D" id="2.60.40.2620">
    <property type="entry name" value="Fimbrillin-like"/>
    <property type="match status" value="1"/>
</dbReference>
<dbReference type="InterPro" id="IPR025049">
    <property type="entry name" value="Mfa-like_1"/>
</dbReference>